<feature type="domain" description="NrS-1 polymerase-like helicase" evidence="1">
    <location>
        <begin position="1"/>
        <end position="67"/>
    </location>
</feature>
<accession>A0A381U3S5</accession>
<dbReference type="EMBL" id="UINC01005607">
    <property type="protein sequence ID" value="SVA22391.1"/>
    <property type="molecule type" value="Genomic_DNA"/>
</dbReference>
<feature type="non-terminal residue" evidence="2">
    <location>
        <position position="1"/>
    </location>
</feature>
<organism evidence="2">
    <name type="scientific">marine metagenome</name>
    <dbReference type="NCBI Taxonomy" id="408172"/>
    <lineage>
        <taxon>unclassified sequences</taxon>
        <taxon>metagenomes</taxon>
        <taxon>ecological metagenomes</taxon>
    </lineage>
</organism>
<evidence type="ECO:0000313" key="2">
    <source>
        <dbReference type="EMBL" id="SVA22391.1"/>
    </source>
</evidence>
<dbReference type="Pfam" id="PF19263">
    <property type="entry name" value="DUF5906"/>
    <property type="match status" value="1"/>
</dbReference>
<proteinExistence type="predicted"/>
<name>A0A381U3S5_9ZZZZ</name>
<sequence length="223" mass="26042">GKLLNVYADIKSDALKQNETLKPLISGDRMTVEKKNQHPFTLKPYAKMFFSANQIPEMHDTSLAMYRRLSLTRWDIVWTEETKDVDKLSKMSTEMEKSGMLNMFLRTLRKLIKRGNFSNPLSMEERKNTWQVEADPVIEFVRLKVLIDKNKTIDGDELWQAFEDYGHDAKISKNVFNRKIVSLTRAKRERTRSNKSHYGYTWYGISLYTTVTKSGQTILGDDD</sequence>
<reference evidence="2" key="1">
    <citation type="submission" date="2018-05" db="EMBL/GenBank/DDBJ databases">
        <authorList>
            <person name="Lanie J.A."/>
            <person name="Ng W.-L."/>
            <person name="Kazmierczak K.M."/>
            <person name="Andrzejewski T.M."/>
            <person name="Davidsen T.M."/>
            <person name="Wayne K.J."/>
            <person name="Tettelin H."/>
            <person name="Glass J.I."/>
            <person name="Rusch D."/>
            <person name="Podicherti R."/>
            <person name="Tsui H.-C.T."/>
            <person name="Winkler M.E."/>
        </authorList>
    </citation>
    <scope>NUCLEOTIDE SEQUENCE</scope>
</reference>
<dbReference type="AlphaFoldDB" id="A0A381U3S5"/>
<evidence type="ECO:0000259" key="1">
    <source>
        <dbReference type="Pfam" id="PF19263"/>
    </source>
</evidence>
<dbReference type="Gene3D" id="3.40.50.300">
    <property type="entry name" value="P-loop containing nucleotide triphosphate hydrolases"/>
    <property type="match status" value="1"/>
</dbReference>
<dbReference type="InterPro" id="IPR045455">
    <property type="entry name" value="NrS-1_pol-like_helicase"/>
</dbReference>
<protein>
    <recommendedName>
        <fullName evidence="1">NrS-1 polymerase-like helicase domain-containing protein</fullName>
    </recommendedName>
</protein>
<gene>
    <name evidence="2" type="ORF">METZ01_LOCUS75245</name>
</gene>
<dbReference type="InterPro" id="IPR027417">
    <property type="entry name" value="P-loop_NTPase"/>
</dbReference>